<comment type="caution">
    <text evidence="10">The sequence shown here is derived from an EMBL/GenBank/DDBJ whole genome shotgun (WGS) entry which is preliminary data.</text>
</comment>
<dbReference type="Gene3D" id="1.10.420.10">
    <property type="entry name" value="Peroxidase, domain 2"/>
    <property type="match status" value="1"/>
</dbReference>
<dbReference type="EMBL" id="AUZX01012467">
    <property type="protein sequence ID" value="EQD39217.1"/>
    <property type="molecule type" value="Genomic_DNA"/>
</dbReference>
<keyword evidence="3" id="KW-0349">Heme</keyword>
<proteinExistence type="predicted"/>
<dbReference type="PANTHER" id="PTHR30555">
    <property type="entry name" value="HYDROPEROXIDASE I, BIFUNCTIONAL CATALASE-PEROXIDASE"/>
    <property type="match status" value="1"/>
</dbReference>
<dbReference type="GO" id="GO:0046872">
    <property type="term" value="F:metal ion binding"/>
    <property type="evidence" value="ECO:0007669"/>
    <property type="project" value="UniProtKB-KW"/>
</dbReference>
<feature type="non-terminal residue" evidence="10">
    <location>
        <position position="1"/>
    </location>
</feature>
<dbReference type="GO" id="GO:0004096">
    <property type="term" value="F:catalase activity"/>
    <property type="evidence" value="ECO:0007669"/>
    <property type="project" value="InterPro"/>
</dbReference>
<accession>T0Z4X3</accession>
<protein>
    <submittedName>
        <fullName evidence="10">Heme peroxidase, plant/fungal/bacterial</fullName>
        <ecNumber evidence="10">1.11.1.-</ecNumber>
    </submittedName>
</protein>
<keyword evidence="7" id="KW-0376">Hydrogen peroxide</keyword>
<dbReference type="Pfam" id="PF00141">
    <property type="entry name" value="peroxidase"/>
    <property type="match status" value="1"/>
</dbReference>
<name>T0Z4X3_9ZZZZ</name>
<feature type="domain" description="Plant heme peroxidase family profile" evidence="9">
    <location>
        <begin position="31"/>
        <end position="134"/>
    </location>
</feature>
<reference evidence="10" key="2">
    <citation type="journal article" date="2014" name="ISME J.">
        <title>Microbial stratification in low pH oxic and suboxic macroscopic growths along an acid mine drainage.</title>
        <authorList>
            <person name="Mendez-Garcia C."/>
            <person name="Mesa V."/>
            <person name="Sprenger R.R."/>
            <person name="Richter M."/>
            <person name="Diez M.S."/>
            <person name="Solano J."/>
            <person name="Bargiela R."/>
            <person name="Golyshina O.V."/>
            <person name="Manteca A."/>
            <person name="Ramos J.L."/>
            <person name="Gallego J.R."/>
            <person name="Llorente I."/>
            <person name="Martins Dos Santos V.A."/>
            <person name="Jensen O.N."/>
            <person name="Pelaez A.I."/>
            <person name="Sanchez J."/>
            <person name="Ferrer M."/>
        </authorList>
    </citation>
    <scope>NUCLEOTIDE SEQUENCE</scope>
</reference>
<dbReference type="EC" id="1.11.1.-" evidence="10"/>
<gene>
    <name evidence="10" type="ORF">B1A_16959</name>
</gene>
<evidence type="ECO:0000256" key="5">
    <source>
        <dbReference type="ARBA" id="ARBA00023002"/>
    </source>
</evidence>
<comment type="catalytic activity">
    <reaction evidence="8">
        <text>2 H2O2 = O2 + 2 H2O</text>
        <dbReference type="Rhea" id="RHEA:20309"/>
        <dbReference type="ChEBI" id="CHEBI:15377"/>
        <dbReference type="ChEBI" id="CHEBI:15379"/>
        <dbReference type="ChEBI" id="CHEBI:16240"/>
        <dbReference type="EC" id="1.11.1.21"/>
    </reaction>
</comment>
<evidence type="ECO:0000256" key="2">
    <source>
        <dbReference type="ARBA" id="ARBA00022559"/>
    </source>
</evidence>
<evidence type="ECO:0000313" key="10">
    <source>
        <dbReference type="EMBL" id="EQD39217.1"/>
    </source>
</evidence>
<keyword evidence="4" id="KW-0479">Metal-binding</keyword>
<dbReference type="PANTHER" id="PTHR30555:SF0">
    <property type="entry name" value="CATALASE-PEROXIDASE"/>
    <property type="match status" value="1"/>
</dbReference>
<evidence type="ECO:0000256" key="6">
    <source>
        <dbReference type="ARBA" id="ARBA00023004"/>
    </source>
</evidence>
<dbReference type="AlphaFoldDB" id="T0Z4X3"/>
<keyword evidence="2 10" id="KW-0575">Peroxidase</keyword>
<dbReference type="InterPro" id="IPR000763">
    <property type="entry name" value="Catalase_peroxidase"/>
</dbReference>
<comment type="cofactor">
    <cofactor evidence="1">
        <name>heme b</name>
        <dbReference type="ChEBI" id="CHEBI:60344"/>
    </cofactor>
</comment>
<keyword evidence="6" id="KW-0408">Iron</keyword>
<sequence>DDQRHGTRQTELENPLAAVQMGLIYVNPEGPGGKSDPLVSAQMVRETFARMAMNDYETVALTAGGHTFGKCHGAGPVSHVGPAPEAAPVEAMGLGWISTYKSGTGGDQTGSGLEGSWTPTPTQWDMSYFDVLFGNEWEQVTTPAGAHQWTPKQNTAR</sequence>
<feature type="non-terminal residue" evidence="10">
    <location>
        <position position="157"/>
    </location>
</feature>
<evidence type="ECO:0000259" key="9">
    <source>
        <dbReference type="Pfam" id="PF00141"/>
    </source>
</evidence>
<reference evidence="10" key="1">
    <citation type="submission" date="2013-08" db="EMBL/GenBank/DDBJ databases">
        <authorList>
            <person name="Mendez C."/>
            <person name="Richter M."/>
            <person name="Ferrer M."/>
            <person name="Sanchez J."/>
        </authorList>
    </citation>
    <scope>NUCLEOTIDE SEQUENCE</scope>
</reference>
<dbReference type="InterPro" id="IPR002016">
    <property type="entry name" value="Haem_peroxidase"/>
</dbReference>
<dbReference type="GO" id="GO:0005829">
    <property type="term" value="C:cytosol"/>
    <property type="evidence" value="ECO:0007669"/>
    <property type="project" value="TreeGrafter"/>
</dbReference>
<evidence type="ECO:0000256" key="3">
    <source>
        <dbReference type="ARBA" id="ARBA00022617"/>
    </source>
</evidence>
<keyword evidence="5 10" id="KW-0560">Oxidoreductase</keyword>
<evidence type="ECO:0000256" key="8">
    <source>
        <dbReference type="ARBA" id="ARBA00049145"/>
    </source>
</evidence>
<dbReference type="GO" id="GO:0042744">
    <property type="term" value="P:hydrogen peroxide catabolic process"/>
    <property type="evidence" value="ECO:0007669"/>
    <property type="project" value="UniProtKB-KW"/>
</dbReference>
<dbReference type="PRINTS" id="PR00458">
    <property type="entry name" value="PEROXIDASE"/>
</dbReference>
<evidence type="ECO:0000256" key="7">
    <source>
        <dbReference type="ARBA" id="ARBA00023324"/>
    </source>
</evidence>
<dbReference type="GO" id="GO:0070301">
    <property type="term" value="P:cellular response to hydrogen peroxide"/>
    <property type="evidence" value="ECO:0007669"/>
    <property type="project" value="TreeGrafter"/>
</dbReference>
<organism evidence="10">
    <name type="scientific">mine drainage metagenome</name>
    <dbReference type="NCBI Taxonomy" id="410659"/>
    <lineage>
        <taxon>unclassified sequences</taxon>
        <taxon>metagenomes</taxon>
        <taxon>ecological metagenomes</taxon>
    </lineage>
</organism>
<dbReference type="GO" id="GO:0020037">
    <property type="term" value="F:heme binding"/>
    <property type="evidence" value="ECO:0007669"/>
    <property type="project" value="InterPro"/>
</dbReference>
<dbReference type="InterPro" id="IPR010255">
    <property type="entry name" value="Haem_peroxidase_sf"/>
</dbReference>
<evidence type="ECO:0000256" key="1">
    <source>
        <dbReference type="ARBA" id="ARBA00001970"/>
    </source>
</evidence>
<dbReference type="SUPFAM" id="SSF48113">
    <property type="entry name" value="Heme-dependent peroxidases"/>
    <property type="match status" value="1"/>
</dbReference>
<evidence type="ECO:0000256" key="4">
    <source>
        <dbReference type="ARBA" id="ARBA00022723"/>
    </source>
</evidence>